<gene>
    <name evidence="3" type="primary">AUGUSTUS-3.0.2_32608</name>
    <name evidence="3" type="ORF">TcasGA2_TC032608</name>
</gene>
<evidence type="ECO:0000256" key="2">
    <source>
        <dbReference type="SAM" id="MobiDB-lite"/>
    </source>
</evidence>
<feature type="coiled-coil region" evidence="1">
    <location>
        <begin position="552"/>
        <end position="596"/>
    </location>
</feature>
<dbReference type="eggNOG" id="ENOG502SCH6">
    <property type="taxonomic scope" value="Eukaryota"/>
</dbReference>
<keyword evidence="1" id="KW-0175">Coiled coil</keyword>
<reference evidence="3 4" key="2">
    <citation type="journal article" date="2010" name="Nucleic Acids Res.">
        <title>BeetleBase in 2010: revisions to provide comprehensive genomic information for Tribolium castaneum.</title>
        <authorList>
            <person name="Kim H.S."/>
            <person name="Murphy T."/>
            <person name="Xia J."/>
            <person name="Caragea D."/>
            <person name="Park Y."/>
            <person name="Beeman R.W."/>
            <person name="Lorenzen M.D."/>
            <person name="Butcher S."/>
            <person name="Manak J.R."/>
            <person name="Brown S.J."/>
        </authorList>
    </citation>
    <scope>GENOME REANNOTATION</scope>
    <source>
        <strain evidence="3 4">Georgia GA2</strain>
    </source>
</reference>
<organism evidence="3 4">
    <name type="scientific">Tribolium castaneum</name>
    <name type="common">Red flour beetle</name>
    <dbReference type="NCBI Taxonomy" id="7070"/>
    <lineage>
        <taxon>Eukaryota</taxon>
        <taxon>Metazoa</taxon>
        <taxon>Ecdysozoa</taxon>
        <taxon>Arthropoda</taxon>
        <taxon>Hexapoda</taxon>
        <taxon>Insecta</taxon>
        <taxon>Pterygota</taxon>
        <taxon>Neoptera</taxon>
        <taxon>Endopterygota</taxon>
        <taxon>Coleoptera</taxon>
        <taxon>Polyphaga</taxon>
        <taxon>Cucujiformia</taxon>
        <taxon>Tenebrionidae</taxon>
        <taxon>Tenebrionidae incertae sedis</taxon>
        <taxon>Tribolium</taxon>
    </lineage>
</organism>
<dbReference type="EMBL" id="KQ971327">
    <property type="protein sequence ID" value="KYB28409.1"/>
    <property type="molecule type" value="Genomic_DNA"/>
</dbReference>
<dbReference type="Proteomes" id="UP000007266">
    <property type="component" value="Linkage group 3"/>
</dbReference>
<feature type="coiled-coil region" evidence="1">
    <location>
        <begin position="40"/>
        <end position="67"/>
    </location>
</feature>
<evidence type="ECO:0000313" key="3">
    <source>
        <dbReference type="EMBL" id="KYB28409.1"/>
    </source>
</evidence>
<keyword evidence="4" id="KW-1185">Reference proteome</keyword>
<accession>A0A139WKA5</accession>
<protein>
    <submittedName>
        <fullName evidence="3">Uncharacterized protein</fullName>
    </submittedName>
</protein>
<name>A0A139WKA5_TRICA</name>
<reference evidence="3 4" key="1">
    <citation type="journal article" date="2008" name="Nature">
        <title>The genome of the model beetle and pest Tribolium castaneum.</title>
        <authorList>
            <consortium name="Tribolium Genome Sequencing Consortium"/>
            <person name="Richards S."/>
            <person name="Gibbs R.A."/>
            <person name="Weinstock G.M."/>
            <person name="Brown S.J."/>
            <person name="Denell R."/>
            <person name="Beeman R.W."/>
            <person name="Gibbs R."/>
            <person name="Beeman R.W."/>
            <person name="Brown S.J."/>
            <person name="Bucher G."/>
            <person name="Friedrich M."/>
            <person name="Grimmelikhuijzen C.J."/>
            <person name="Klingler M."/>
            <person name="Lorenzen M."/>
            <person name="Richards S."/>
            <person name="Roth S."/>
            <person name="Schroder R."/>
            <person name="Tautz D."/>
            <person name="Zdobnov E.M."/>
            <person name="Muzny D."/>
            <person name="Gibbs R.A."/>
            <person name="Weinstock G.M."/>
            <person name="Attaway T."/>
            <person name="Bell S."/>
            <person name="Buhay C.J."/>
            <person name="Chandrabose M.N."/>
            <person name="Chavez D."/>
            <person name="Clerk-Blankenburg K.P."/>
            <person name="Cree A."/>
            <person name="Dao M."/>
            <person name="Davis C."/>
            <person name="Chacko J."/>
            <person name="Dinh H."/>
            <person name="Dugan-Rocha S."/>
            <person name="Fowler G."/>
            <person name="Garner T.T."/>
            <person name="Garnes J."/>
            <person name="Gnirke A."/>
            <person name="Hawes A."/>
            <person name="Hernandez J."/>
            <person name="Hines S."/>
            <person name="Holder M."/>
            <person name="Hume J."/>
            <person name="Jhangiani S.N."/>
            <person name="Joshi V."/>
            <person name="Khan Z.M."/>
            <person name="Jackson L."/>
            <person name="Kovar C."/>
            <person name="Kowis A."/>
            <person name="Lee S."/>
            <person name="Lewis L.R."/>
            <person name="Margolis J."/>
            <person name="Morgan M."/>
            <person name="Nazareth L.V."/>
            <person name="Nguyen N."/>
            <person name="Okwuonu G."/>
            <person name="Parker D."/>
            <person name="Richards S."/>
            <person name="Ruiz S.J."/>
            <person name="Santibanez J."/>
            <person name="Savard J."/>
            <person name="Scherer S.E."/>
            <person name="Schneider B."/>
            <person name="Sodergren E."/>
            <person name="Tautz D."/>
            <person name="Vattahil S."/>
            <person name="Villasana D."/>
            <person name="White C.S."/>
            <person name="Wright R."/>
            <person name="Park Y."/>
            <person name="Beeman R.W."/>
            <person name="Lord J."/>
            <person name="Oppert B."/>
            <person name="Lorenzen M."/>
            <person name="Brown S."/>
            <person name="Wang L."/>
            <person name="Savard J."/>
            <person name="Tautz D."/>
            <person name="Richards S."/>
            <person name="Weinstock G."/>
            <person name="Gibbs R.A."/>
            <person name="Liu Y."/>
            <person name="Worley K."/>
            <person name="Weinstock G."/>
            <person name="Elsik C.G."/>
            <person name="Reese J.T."/>
            <person name="Elhaik E."/>
            <person name="Landan G."/>
            <person name="Graur D."/>
            <person name="Arensburger P."/>
            <person name="Atkinson P."/>
            <person name="Beeman R.W."/>
            <person name="Beidler J."/>
            <person name="Brown S.J."/>
            <person name="Demuth J.P."/>
            <person name="Drury D.W."/>
            <person name="Du Y.Z."/>
            <person name="Fujiwara H."/>
            <person name="Lorenzen M."/>
            <person name="Maselli V."/>
            <person name="Osanai M."/>
            <person name="Park Y."/>
            <person name="Robertson H.M."/>
            <person name="Tu Z."/>
            <person name="Wang J.J."/>
            <person name="Wang S."/>
            <person name="Richards S."/>
            <person name="Song H."/>
            <person name="Zhang L."/>
            <person name="Sodergren E."/>
            <person name="Werner D."/>
            <person name="Stanke M."/>
            <person name="Morgenstern B."/>
            <person name="Solovyev V."/>
            <person name="Kosarev P."/>
            <person name="Brown G."/>
            <person name="Chen H.C."/>
            <person name="Ermolaeva O."/>
            <person name="Hlavina W."/>
            <person name="Kapustin Y."/>
            <person name="Kiryutin B."/>
            <person name="Kitts P."/>
            <person name="Maglott D."/>
            <person name="Pruitt K."/>
            <person name="Sapojnikov V."/>
            <person name="Souvorov A."/>
            <person name="Mackey A.J."/>
            <person name="Waterhouse R.M."/>
            <person name="Wyder S."/>
            <person name="Zdobnov E.M."/>
            <person name="Zdobnov E.M."/>
            <person name="Wyder S."/>
            <person name="Kriventseva E.V."/>
            <person name="Kadowaki T."/>
            <person name="Bork P."/>
            <person name="Aranda M."/>
            <person name="Bao R."/>
            <person name="Beermann A."/>
            <person name="Berns N."/>
            <person name="Bolognesi R."/>
            <person name="Bonneton F."/>
            <person name="Bopp D."/>
            <person name="Brown S.J."/>
            <person name="Bucher G."/>
            <person name="Butts T."/>
            <person name="Chaumot A."/>
            <person name="Denell R.E."/>
            <person name="Ferrier D.E."/>
            <person name="Friedrich M."/>
            <person name="Gordon C.M."/>
            <person name="Jindra M."/>
            <person name="Klingler M."/>
            <person name="Lan Q."/>
            <person name="Lattorff H.M."/>
            <person name="Laudet V."/>
            <person name="von Levetsow C."/>
            <person name="Liu Z."/>
            <person name="Lutz R."/>
            <person name="Lynch J.A."/>
            <person name="da Fonseca R.N."/>
            <person name="Posnien N."/>
            <person name="Reuter R."/>
            <person name="Roth S."/>
            <person name="Savard J."/>
            <person name="Schinko J.B."/>
            <person name="Schmitt C."/>
            <person name="Schoppmeier M."/>
            <person name="Schroder R."/>
            <person name="Shippy T.D."/>
            <person name="Simonnet F."/>
            <person name="Marques-Souza H."/>
            <person name="Tautz D."/>
            <person name="Tomoyasu Y."/>
            <person name="Trauner J."/>
            <person name="Van der Zee M."/>
            <person name="Vervoort M."/>
            <person name="Wittkopp N."/>
            <person name="Wimmer E.A."/>
            <person name="Yang X."/>
            <person name="Jones A.K."/>
            <person name="Sattelle D.B."/>
            <person name="Ebert P.R."/>
            <person name="Nelson D."/>
            <person name="Scott J.G."/>
            <person name="Beeman R.W."/>
            <person name="Muthukrishnan S."/>
            <person name="Kramer K.J."/>
            <person name="Arakane Y."/>
            <person name="Beeman R.W."/>
            <person name="Zhu Q."/>
            <person name="Hogenkamp D."/>
            <person name="Dixit R."/>
            <person name="Oppert B."/>
            <person name="Jiang H."/>
            <person name="Zou Z."/>
            <person name="Marshall J."/>
            <person name="Elpidina E."/>
            <person name="Vinokurov K."/>
            <person name="Oppert C."/>
            <person name="Zou Z."/>
            <person name="Evans J."/>
            <person name="Lu Z."/>
            <person name="Zhao P."/>
            <person name="Sumathipala N."/>
            <person name="Altincicek B."/>
            <person name="Vilcinskas A."/>
            <person name="Williams M."/>
            <person name="Hultmark D."/>
            <person name="Hetru C."/>
            <person name="Jiang H."/>
            <person name="Grimmelikhuijzen C.J."/>
            <person name="Hauser F."/>
            <person name="Cazzamali G."/>
            <person name="Williamson M."/>
            <person name="Park Y."/>
            <person name="Li B."/>
            <person name="Tanaka Y."/>
            <person name="Predel R."/>
            <person name="Neupert S."/>
            <person name="Schachtner J."/>
            <person name="Verleyen P."/>
            <person name="Raible F."/>
            <person name="Bork P."/>
            <person name="Friedrich M."/>
            <person name="Walden K.K."/>
            <person name="Robertson H.M."/>
            <person name="Angeli S."/>
            <person name="Foret S."/>
            <person name="Bucher G."/>
            <person name="Schuetz S."/>
            <person name="Maleszka R."/>
            <person name="Wimmer E.A."/>
            <person name="Beeman R.W."/>
            <person name="Lorenzen M."/>
            <person name="Tomoyasu Y."/>
            <person name="Miller S.C."/>
            <person name="Grossmann D."/>
            <person name="Bucher G."/>
        </authorList>
    </citation>
    <scope>NUCLEOTIDE SEQUENCE [LARGE SCALE GENOMIC DNA]</scope>
    <source>
        <strain evidence="3 4">Georgia GA2</strain>
    </source>
</reference>
<evidence type="ECO:0000256" key="1">
    <source>
        <dbReference type="SAM" id="Coils"/>
    </source>
</evidence>
<dbReference type="AlphaFoldDB" id="A0A139WKA5"/>
<feature type="region of interest" description="Disordered" evidence="2">
    <location>
        <begin position="188"/>
        <end position="209"/>
    </location>
</feature>
<sequence>MSGECYAINVEVGTPLKGNKVMEANCPELIQDGNKNINQLLEYETMVSSAENKCNQLKSQLERIKQYYSSQSEAKFPLSLDSKKKLSVKAKATKMIRQNSNAISTDRTGAALGTINNILTGITKSMQVPDLLPKAKISEVQSCSKLEQVFGVDEVTINTKSKQSIQLKPRGKIKSKAKVASISSSRNFKKMRKATTSLPDKRHTKSSESQILKVAPAINKRARKVATKPKVFEAPRKSLVPSIVKHSARNPDLVEIYHNNAVKQTKSSDSDINKKKPKVEPDVEVVPPLNIGENDNQVDQNKGVQAAKYYMHSFNIKTIPFCLSTSTSPSHNIGINIQQVMSMVKTKQPVGKLSPTLAYNIGLAAGKWEDNPLSILGSTVTTKAFPSQCPLSRSTVNYQHLQEIAKTIPQDIIEENEEVEDEVSPETRSMIITGPSGDVKVINKKQTIWSATSEEKRCTCVVPKGTGFQQIVNKFNGISTKPKNTSASVIKMKERKSEQIGSGEAPLQTDFMPLHNKERKFKEVLGKLHDEFENMTRTYDELVKRNEEGKATPECLQQLEKLDNELNSKEEEIVMVMTLYKEVLALKQQVKTLKERASKESVSIHSQVPKIGGKNMETAGLLNKLLQRLHYYQSHYKKT</sequence>
<evidence type="ECO:0000313" key="4">
    <source>
        <dbReference type="Proteomes" id="UP000007266"/>
    </source>
</evidence>
<dbReference type="InParanoid" id="A0A139WKA5"/>
<proteinExistence type="predicted"/>